<dbReference type="EMBL" id="HBUF01008576">
    <property type="protein sequence ID" value="CAG6607627.1"/>
    <property type="molecule type" value="Transcribed_RNA"/>
</dbReference>
<proteinExistence type="predicted"/>
<dbReference type="EMBL" id="HBUF01008575">
    <property type="protein sequence ID" value="CAG6607625.1"/>
    <property type="molecule type" value="Transcribed_RNA"/>
</dbReference>
<keyword evidence="1" id="KW-0812">Transmembrane</keyword>
<evidence type="ECO:0000313" key="2">
    <source>
        <dbReference type="EMBL" id="CAG6607627.1"/>
    </source>
</evidence>
<dbReference type="AlphaFoldDB" id="A0A8D8PLR4"/>
<sequence>MLALVLRVEEVVGECGSRTLRLPNTSTRPAASRAARINQPPRVVNRRRPTTIQAPITTITPMSRRWSITRISTSSITISIIMITIIISTIIIIIVSIRALPLPYEMAVAGEVACVVGAVVAVPLTSRRGGDGVVEGEYREYRGPGHRP</sequence>
<dbReference type="EMBL" id="HBUF01214604">
    <property type="protein sequence ID" value="CAG6666555.1"/>
    <property type="molecule type" value="Transcribed_RNA"/>
</dbReference>
<protein>
    <submittedName>
        <fullName evidence="2">Uncharacterized protein</fullName>
    </submittedName>
</protein>
<reference evidence="2" key="1">
    <citation type="submission" date="2021-05" db="EMBL/GenBank/DDBJ databases">
        <authorList>
            <person name="Alioto T."/>
            <person name="Alioto T."/>
            <person name="Gomez Garrido J."/>
        </authorList>
    </citation>
    <scope>NUCLEOTIDE SEQUENCE</scope>
</reference>
<accession>A0A8D8PLR4</accession>
<name>A0A8D8PLR4_9HEMI</name>
<evidence type="ECO:0000256" key="1">
    <source>
        <dbReference type="SAM" id="Phobius"/>
    </source>
</evidence>
<feature type="transmembrane region" description="Helical" evidence="1">
    <location>
        <begin position="74"/>
        <end position="100"/>
    </location>
</feature>
<keyword evidence="1" id="KW-1133">Transmembrane helix</keyword>
<organism evidence="2">
    <name type="scientific">Cacopsylla melanoneura</name>
    <dbReference type="NCBI Taxonomy" id="428564"/>
    <lineage>
        <taxon>Eukaryota</taxon>
        <taxon>Metazoa</taxon>
        <taxon>Ecdysozoa</taxon>
        <taxon>Arthropoda</taxon>
        <taxon>Hexapoda</taxon>
        <taxon>Insecta</taxon>
        <taxon>Pterygota</taxon>
        <taxon>Neoptera</taxon>
        <taxon>Paraneoptera</taxon>
        <taxon>Hemiptera</taxon>
        <taxon>Sternorrhyncha</taxon>
        <taxon>Psylloidea</taxon>
        <taxon>Psyllidae</taxon>
        <taxon>Psyllinae</taxon>
        <taxon>Cacopsylla</taxon>
    </lineage>
</organism>
<feature type="transmembrane region" description="Helical" evidence="1">
    <location>
        <begin position="106"/>
        <end position="124"/>
    </location>
</feature>
<keyword evidence="1" id="KW-0472">Membrane</keyword>